<dbReference type="Pfam" id="PF06224">
    <property type="entry name" value="AlkZ-like"/>
    <property type="match status" value="1"/>
</dbReference>
<dbReference type="RefSeq" id="WP_166172736.1">
    <property type="nucleotide sequence ID" value="NZ_CP045119.1"/>
</dbReference>
<protein>
    <submittedName>
        <fullName evidence="1">Winged helix DNA-binding domain-containing protein</fullName>
    </submittedName>
</protein>
<dbReference type="Proteomes" id="UP000501452">
    <property type="component" value="Chromosome"/>
</dbReference>
<dbReference type="PANTHER" id="PTHR38479">
    <property type="entry name" value="LMO0824 PROTEIN"/>
    <property type="match status" value="1"/>
</dbReference>
<dbReference type="GO" id="GO:0003677">
    <property type="term" value="F:DNA binding"/>
    <property type="evidence" value="ECO:0007669"/>
    <property type="project" value="UniProtKB-KW"/>
</dbReference>
<reference evidence="1 2" key="1">
    <citation type="submission" date="2019-10" db="EMBL/GenBank/DDBJ databases">
        <title>Rubrobacter sp nov SCSIO 52090 isolated from a deep-sea sediment in the South China Sea.</title>
        <authorList>
            <person name="Chen R.W."/>
        </authorList>
    </citation>
    <scope>NUCLEOTIDE SEQUENCE [LARGE SCALE GENOMIC DNA]</scope>
    <source>
        <strain evidence="1 2">SCSIO 52909</strain>
    </source>
</reference>
<dbReference type="KEGG" id="rub:GBA63_01225"/>
<accession>A0A6G8Q4P8</accession>
<proteinExistence type="predicted"/>
<evidence type="ECO:0000313" key="2">
    <source>
        <dbReference type="Proteomes" id="UP000501452"/>
    </source>
</evidence>
<evidence type="ECO:0000313" key="1">
    <source>
        <dbReference type="EMBL" id="QIN81399.1"/>
    </source>
</evidence>
<name>A0A6G8Q4P8_9ACTN</name>
<organism evidence="1 2">
    <name type="scientific">Rubrobacter tropicus</name>
    <dbReference type="NCBI Taxonomy" id="2653851"/>
    <lineage>
        <taxon>Bacteria</taxon>
        <taxon>Bacillati</taxon>
        <taxon>Actinomycetota</taxon>
        <taxon>Rubrobacteria</taxon>
        <taxon>Rubrobacterales</taxon>
        <taxon>Rubrobacteraceae</taxon>
        <taxon>Rubrobacter</taxon>
    </lineage>
</organism>
<dbReference type="InterPro" id="IPR009351">
    <property type="entry name" value="AlkZ-like"/>
</dbReference>
<keyword evidence="2" id="KW-1185">Reference proteome</keyword>
<sequence length="369" mass="40774">MTLRVLSLRELNRATLARQMLLERAEVSPYEAVRRLVGLQAQVPNPPYVGLWTRLRDFGRGDLTGLMERRRVVRAPLMRSTLHLMAAEDYLSLWPALQPALVRALNAFFGKRAKDVKIRRLVAAARDALDEAPRTMGELKRVLAEVEPGRDGDALNYAVRAHLPLVQVPPGGTWGSGAAAAYATAESRLGPPAPDPEAALRDLLFRYLAAFGPASVKDFQAWSGLVRLKGPVEEMKGELRLLRDERGGELLDLPDAPLPPPDALAPPRFVPEYDNLVLSHADRRRVIADEDRKKVFLSAARVRATFLLDGFVAGVWKIEKTKNAASLIVEPFAPLSTEDRDALAEDGERLLRFATDGEPEIDIHFAPPG</sequence>
<dbReference type="EMBL" id="CP045119">
    <property type="protein sequence ID" value="QIN81399.1"/>
    <property type="molecule type" value="Genomic_DNA"/>
</dbReference>
<gene>
    <name evidence="1" type="ORF">GBA63_01225</name>
</gene>
<dbReference type="PANTHER" id="PTHR38479:SF2">
    <property type="entry name" value="WINGED HELIX DNA-BINDING DOMAIN-CONTAINING PROTEIN"/>
    <property type="match status" value="1"/>
</dbReference>
<dbReference type="AlphaFoldDB" id="A0A6G8Q4P8"/>
<keyword evidence="1" id="KW-0238">DNA-binding</keyword>